<evidence type="ECO:0000313" key="1">
    <source>
        <dbReference type="EMBL" id="KAI0052522.1"/>
    </source>
</evidence>
<comment type="caution">
    <text evidence="1">The sequence shown here is derived from an EMBL/GenBank/DDBJ whole genome shotgun (WGS) entry which is preliminary data.</text>
</comment>
<evidence type="ECO:0000313" key="2">
    <source>
        <dbReference type="Proteomes" id="UP000814033"/>
    </source>
</evidence>
<accession>A0ACB8S8K9</accession>
<dbReference type="EMBL" id="MU275845">
    <property type="protein sequence ID" value="KAI0052522.1"/>
    <property type="molecule type" value="Genomic_DNA"/>
</dbReference>
<reference evidence="1" key="1">
    <citation type="submission" date="2021-02" db="EMBL/GenBank/DDBJ databases">
        <authorList>
            <consortium name="DOE Joint Genome Institute"/>
            <person name="Ahrendt S."/>
            <person name="Looney B.P."/>
            <person name="Miyauchi S."/>
            <person name="Morin E."/>
            <person name="Drula E."/>
            <person name="Courty P.E."/>
            <person name="Chicoki N."/>
            <person name="Fauchery L."/>
            <person name="Kohler A."/>
            <person name="Kuo A."/>
            <person name="Labutti K."/>
            <person name="Pangilinan J."/>
            <person name="Lipzen A."/>
            <person name="Riley R."/>
            <person name="Andreopoulos W."/>
            <person name="He G."/>
            <person name="Johnson J."/>
            <person name="Barry K.W."/>
            <person name="Grigoriev I.V."/>
            <person name="Nagy L."/>
            <person name="Hibbett D."/>
            <person name="Henrissat B."/>
            <person name="Matheny P.B."/>
            <person name="Labbe J."/>
            <person name="Martin F."/>
        </authorList>
    </citation>
    <scope>NUCLEOTIDE SEQUENCE</scope>
    <source>
        <strain evidence="1">FP105234-sp</strain>
    </source>
</reference>
<protein>
    <submittedName>
        <fullName evidence="1">Fructosamine kinase PKL/CAK/FruK</fullName>
    </submittedName>
</protein>
<proteinExistence type="predicted"/>
<gene>
    <name evidence="1" type="ORF">FA95DRAFT_1483567</name>
</gene>
<dbReference type="Proteomes" id="UP000814033">
    <property type="component" value="Unassembled WGS sequence"/>
</dbReference>
<keyword evidence="2" id="KW-1185">Reference proteome</keyword>
<organism evidence="1 2">
    <name type="scientific">Auriscalpium vulgare</name>
    <dbReference type="NCBI Taxonomy" id="40419"/>
    <lineage>
        <taxon>Eukaryota</taxon>
        <taxon>Fungi</taxon>
        <taxon>Dikarya</taxon>
        <taxon>Basidiomycota</taxon>
        <taxon>Agaricomycotina</taxon>
        <taxon>Agaricomycetes</taxon>
        <taxon>Russulales</taxon>
        <taxon>Auriscalpiaceae</taxon>
        <taxon>Auriscalpium</taxon>
    </lineage>
</organism>
<reference evidence="1" key="2">
    <citation type="journal article" date="2022" name="New Phytol.">
        <title>Evolutionary transition to the ectomycorrhizal habit in the genomes of a hyperdiverse lineage of mushroom-forming fungi.</title>
        <authorList>
            <person name="Looney B."/>
            <person name="Miyauchi S."/>
            <person name="Morin E."/>
            <person name="Drula E."/>
            <person name="Courty P.E."/>
            <person name="Kohler A."/>
            <person name="Kuo A."/>
            <person name="LaButti K."/>
            <person name="Pangilinan J."/>
            <person name="Lipzen A."/>
            <person name="Riley R."/>
            <person name="Andreopoulos W."/>
            <person name="He G."/>
            <person name="Johnson J."/>
            <person name="Nolan M."/>
            <person name="Tritt A."/>
            <person name="Barry K.W."/>
            <person name="Grigoriev I.V."/>
            <person name="Nagy L.G."/>
            <person name="Hibbett D."/>
            <person name="Henrissat B."/>
            <person name="Matheny P.B."/>
            <person name="Labbe J."/>
            <person name="Martin F.M."/>
        </authorList>
    </citation>
    <scope>NUCLEOTIDE SEQUENCE</scope>
    <source>
        <strain evidence="1">FP105234-sp</strain>
    </source>
</reference>
<keyword evidence="1" id="KW-0808">Transferase</keyword>
<sequence>MLDRSNIPSFVLRYLQRIEPDATFTASLPRVQSSSGHRYFVKIGSPGHREQYAGEAEALKSMNTAAPGLAPALHVLGVVDKSGEDSKDGEGRPFFISDYKDFKSLTDESGAVLGRRMATELHRHKSTTGYGFHVPTFCGATRLANGWFETWEKCFDAMIRDLLGTLASRGRYKELVDKGAEVRQRVIPALLGQLKIDPVLLHGDLWSGNTGTDTTTGEPVIFDPASLYGHNEADLAIARIFGGIPSSFFSTYHSHFPKTEPVEQYDQRGDLYELFHYLNHTVLFGGGYAGSAVGKMDDLLAAVE</sequence>
<keyword evidence="1" id="KW-0418">Kinase</keyword>
<name>A0ACB8S8K9_9AGAM</name>